<evidence type="ECO:0000256" key="6">
    <source>
        <dbReference type="ARBA" id="ARBA00023004"/>
    </source>
</evidence>
<dbReference type="InterPro" id="IPR036396">
    <property type="entry name" value="Cyt_P450_sf"/>
</dbReference>
<evidence type="ECO:0000256" key="9">
    <source>
        <dbReference type="SAM" id="Phobius"/>
    </source>
</evidence>
<accession>A0A6G1GRS4</accession>
<evidence type="ECO:0000256" key="3">
    <source>
        <dbReference type="ARBA" id="ARBA00022617"/>
    </source>
</evidence>
<reference evidence="10" key="1">
    <citation type="journal article" date="2020" name="Stud. Mycol.">
        <title>101 Dothideomycetes genomes: a test case for predicting lifestyles and emergence of pathogens.</title>
        <authorList>
            <person name="Haridas S."/>
            <person name="Albert R."/>
            <person name="Binder M."/>
            <person name="Bloem J."/>
            <person name="Labutti K."/>
            <person name="Salamov A."/>
            <person name="Andreopoulos B."/>
            <person name="Baker S."/>
            <person name="Barry K."/>
            <person name="Bills G."/>
            <person name="Bluhm B."/>
            <person name="Cannon C."/>
            <person name="Castanera R."/>
            <person name="Culley D."/>
            <person name="Daum C."/>
            <person name="Ezra D."/>
            <person name="Gonzalez J."/>
            <person name="Henrissat B."/>
            <person name="Kuo A."/>
            <person name="Liang C."/>
            <person name="Lipzen A."/>
            <person name="Lutzoni F."/>
            <person name="Magnuson J."/>
            <person name="Mondo S."/>
            <person name="Nolan M."/>
            <person name="Ohm R."/>
            <person name="Pangilinan J."/>
            <person name="Park H.-J."/>
            <person name="Ramirez L."/>
            <person name="Alfaro M."/>
            <person name="Sun H."/>
            <person name="Tritt A."/>
            <person name="Yoshinaga Y."/>
            <person name="Zwiers L.-H."/>
            <person name="Turgeon B."/>
            <person name="Goodwin S."/>
            <person name="Spatafora J."/>
            <person name="Crous P."/>
            <person name="Grigoriev I."/>
        </authorList>
    </citation>
    <scope>NUCLEOTIDE SEQUENCE</scope>
    <source>
        <strain evidence="10">CBS 113979</strain>
    </source>
</reference>
<dbReference type="AlphaFoldDB" id="A0A6G1GRS4"/>
<evidence type="ECO:0000256" key="7">
    <source>
        <dbReference type="ARBA" id="ARBA00023033"/>
    </source>
</evidence>
<dbReference type="SUPFAM" id="SSF48264">
    <property type="entry name" value="Cytochrome P450"/>
    <property type="match status" value="2"/>
</dbReference>
<proteinExistence type="inferred from homology"/>
<keyword evidence="6 8" id="KW-0408">Iron</keyword>
<name>A0A6G1GRS4_9PEZI</name>
<dbReference type="InterPro" id="IPR017972">
    <property type="entry name" value="Cyt_P450_CS"/>
</dbReference>
<dbReference type="Gene3D" id="1.10.630.10">
    <property type="entry name" value="Cytochrome P450"/>
    <property type="match status" value="2"/>
</dbReference>
<dbReference type="EMBL" id="ML977175">
    <property type="protein sequence ID" value="KAF1983467.1"/>
    <property type="molecule type" value="Genomic_DNA"/>
</dbReference>
<keyword evidence="3 8" id="KW-0349">Heme</keyword>
<dbReference type="Pfam" id="PF00067">
    <property type="entry name" value="p450"/>
    <property type="match status" value="2"/>
</dbReference>
<dbReference type="OrthoDB" id="1844152at2759"/>
<evidence type="ECO:0000256" key="2">
    <source>
        <dbReference type="ARBA" id="ARBA00010617"/>
    </source>
</evidence>
<keyword evidence="4 8" id="KW-0479">Metal-binding</keyword>
<organism evidence="10 11">
    <name type="scientific">Aulographum hederae CBS 113979</name>
    <dbReference type="NCBI Taxonomy" id="1176131"/>
    <lineage>
        <taxon>Eukaryota</taxon>
        <taxon>Fungi</taxon>
        <taxon>Dikarya</taxon>
        <taxon>Ascomycota</taxon>
        <taxon>Pezizomycotina</taxon>
        <taxon>Dothideomycetes</taxon>
        <taxon>Pleosporomycetidae</taxon>
        <taxon>Aulographales</taxon>
        <taxon>Aulographaceae</taxon>
    </lineage>
</organism>
<dbReference type="PROSITE" id="PS00086">
    <property type="entry name" value="CYTOCHROME_P450"/>
    <property type="match status" value="1"/>
</dbReference>
<dbReference type="GO" id="GO:0020037">
    <property type="term" value="F:heme binding"/>
    <property type="evidence" value="ECO:0007669"/>
    <property type="project" value="InterPro"/>
</dbReference>
<dbReference type="CDD" id="cd11041">
    <property type="entry name" value="CYP503A1-like"/>
    <property type="match status" value="1"/>
</dbReference>
<dbReference type="InterPro" id="IPR001128">
    <property type="entry name" value="Cyt_P450"/>
</dbReference>
<keyword evidence="9" id="KW-1133">Transmembrane helix</keyword>
<evidence type="ECO:0000256" key="8">
    <source>
        <dbReference type="RuleBase" id="RU000461"/>
    </source>
</evidence>
<keyword evidence="9" id="KW-0812">Transmembrane</keyword>
<keyword evidence="11" id="KW-1185">Reference proteome</keyword>
<dbReference type="PANTHER" id="PTHR46206">
    <property type="entry name" value="CYTOCHROME P450"/>
    <property type="match status" value="1"/>
</dbReference>
<comment type="similarity">
    <text evidence="2 8">Belongs to the cytochrome P450 family.</text>
</comment>
<keyword evidence="9" id="KW-0472">Membrane</keyword>
<dbReference type="Proteomes" id="UP000800041">
    <property type="component" value="Unassembled WGS sequence"/>
</dbReference>
<keyword evidence="5 8" id="KW-0560">Oxidoreductase</keyword>
<evidence type="ECO:0000256" key="1">
    <source>
        <dbReference type="ARBA" id="ARBA00001971"/>
    </source>
</evidence>
<dbReference type="PANTHER" id="PTHR46206:SF2">
    <property type="entry name" value="CYTOCHROME P450 MONOOXYGENASE AUSG-RELATED"/>
    <property type="match status" value="1"/>
</dbReference>
<dbReference type="GO" id="GO:0016705">
    <property type="term" value="F:oxidoreductase activity, acting on paired donors, with incorporation or reduction of molecular oxygen"/>
    <property type="evidence" value="ECO:0007669"/>
    <property type="project" value="InterPro"/>
</dbReference>
<dbReference type="GO" id="GO:0005506">
    <property type="term" value="F:iron ion binding"/>
    <property type="evidence" value="ECO:0007669"/>
    <property type="project" value="InterPro"/>
</dbReference>
<evidence type="ECO:0000256" key="5">
    <source>
        <dbReference type="ARBA" id="ARBA00023002"/>
    </source>
</evidence>
<feature type="transmembrane region" description="Helical" evidence="9">
    <location>
        <begin position="27"/>
        <end position="50"/>
    </location>
</feature>
<evidence type="ECO:0000313" key="10">
    <source>
        <dbReference type="EMBL" id="KAF1983467.1"/>
    </source>
</evidence>
<evidence type="ECO:0000313" key="11">
    <source>
        <dbReference type="Proteomes" id="UP000800041"/>
    </source>
</evidence>
<sequence length="569" mass="64238">MEYNTTTIDSPQSGLRGLLHAATSTNLSATSIVGSLFALLVLYMVIDGLFTGRPDPRFELFGVEKSDWLRFQAKLRFAQRGPEIVKEALDKAKGGIPQVIGLTGPIVILPMKYLDEVRNHPDLSLKGISMTDFHTHLPGFDVLKKSDRYDIVEEVVRGKITRSLAQITKPVNEENTIVIDELFPQFTEWRETKFAYAAQRMAAQVSSRIFLGAPLCRNKEWLDISVNFTVHFFGAAVLMRMFPKLLRPVMNWILPPCYQLRRSVRTGTRLINEEMARKRALAASSSATTDKKSLDALQWMEDIAAGRPYDYGAGQLLLSFVSIHTTSMTLMQLLYDVVDNLEYIPRIRQEIIDVVREDGGWEKSTLSKLKLLDSCMKESQRLSLLTVRKLKPFPYPCPPSAPSLSKKRMRPLSPKPNPETDYHVFVHPVPMTRITTRPITLSDGTFLPSHTRIGMSASHMHSPTHFPHPTTFIGDRFLHLRSQPGKESLYSFASPSPDHVGFGYGQHACPGRFFAGNEIKLMFAHLVMKYEWRFGEGGRPRNGNFGTELAPDMEAKVFFKARKSEVGFG</sequence>
<evidence type="ECO:0000256" key="4">
    <source>
        <dbReference type="ARBA" id="ARBA00022723"/>
    </source>
</evidence>
<comment type="cofactor">
    <cofactor evidence="1">
        <name>heme</name>
        <dbReference type="ChEBI" id="CHEBI:30413"/>
    </cofactor>
</comment>
<dbReference type="GO" id="GO:0004497">
    <property type="term" value="F:monooxygenase activity"/>
    <property type="evidence" value="ECO:0007669"/>
    <property type="project" value="UniProtKB-KW"/>
</dbReference>
<protein>
    <submittedName>
        <fullName evidence="10">Cytochrome P450</fullName>
    </submittedName>
</protein>
<keyword evidence="7 8" id="KW-0503">Monooxygenase</keyword>
<gene>
    <name evidence="10" type="ORF">K402DRAFT_167325</name>
</gene>